<keyword evidence="2" id="KW-1185">Reference proteome</keyword>
<dbReference type="EMBL" id="AP024601">
    <property type="protein sequence ID" value="BCU82116.1"/>
    <property type="molecule type" value="Genomic_DNA"/>
</dbReference>
<reference evidence="1" key="2">
    <citation type="journal article" date="2021" name="Microbiol. Resour. Announc.">
        <title>Complete Genome Sequence of Polycladomyces abyssicola JIR-001T, Isolated from Hemipelagic Sediment in Deep Seawater.</title>
        <authorList>
            <person name="Tsubouchi T."/>
            <person name="Kaneko Y."/>
        </authorList>
    </citation>
    <scope>NUCLEOTIDE SEQUENCE</scope>
    <source>
        <strain evidence="1">JIR-001</strain>
    </source>
</reference>
<dbReference type="RefSeq" id="WP_212772496.1">
    <property type="nucleotide sequence ID" value="NZ_AP024601.1"/>
</dbReference>
<dbReference type="SUPFAM" id="SSF56059">
    <property type="entry name" value="Glutathione synthetase ATP-binding domain-like"/>
    <property type="match status" value="1"/>
</dbReference>
<reference evidence="1" key="1">
    <citation type="journal article" date="2013" name="Int. J. Syst. Evol. Microbiol.">
        <title>Polycladomyces abyssicola gen. nov., sp. nov., a thermophilic filamentous bacterium isolated from hemipelagic sediment.</title>
        <authorList>
            <person name="Tsubouchi T."/>
            <person name="Shimane Y."/>
            <person name="Mori K."/>
            <person name="Usui K."/>
            <person name="Hiraki T."/>
            <person name="Tame A."/>
            <person name="Uematsu K."/>
            <person name="Maruyama T."/>
            <person name="Hatada Y."/>
        </authorList>
    </citation>
    <scope>NUCLEOTIDE SEQUENCE</scope>
    <source>
        <strain evidence="1">JIR-001</strain>
    </source>
</reference>
<evidence type="ECO:0000313" key="1">
    <source>
        <dbReference type="EMBL" id="BCU82116.1"/>
    </source>
</evidence>
<dbReference type="Pfam" id="PF14398">
    <property type="entry name" value="ATPgrasp_YheCD"/>
    <property type="match status" value="1"/>
</dbReference>
<sequence length="447" mass="52122">MTNDPKHVVSIGTLKGNSTYRNNSVSLPKELFHQYPSISKLKIGQRKKKVHFFQNNTQNTVLLTRDILKKCGLYPRIKCNLKVENDTLWFGPLVGVFTSIGYIRYLKEQRPSFRSIELEKANRDAKTVLFYFSIKDISFKKKTISGTSFNVRRGQWERRTYPFPDVLYDRGSGRATQKEKHVIARQQLSQFPISKINAQHYFDKWDLHEKLIQCNEMKPYLPETKLYDFHELEKMLKKHSTIYLKSAIGSMGRRVMRLTKDSHYNFSCFREELQTGTLDKLDDIHSVIEQFFGVDKIIMQQGIDLFKINNRNVDMRATVQRNGSDDLVINSIAVRIGIEGSPVTSSRSGSNVQRLDEFLENYGYHFSSDVKERIEKFLFQTYRCIENVYGPFGEMGIDFGLDNKGNVYFIESNSKPAKDTLYKSHDKNTIRNAFLNPLEYAKYLTKF</sequence>
<organism evidence="1 2">
    <name type="scientific">Polycladomyces abyssicola</name>
    <dbReference type="NCBI Taxonomy" id="1125966"/>
    <lineage>
        <taxon>Bacteria</taxon>
        <taxon>Bacillati</taxon>
        <taxon>Bacillota</taxon>
        <taxon>Bacilli</taxon>
        <taxon>Bacillales</taxon>
        <taxon>Thermoactinomycetaceae</taxon>
        <taxon>Polycladomyces</taxon>
    </lineage>
</organism>
<dbReference type="InterPro" id="IPR026838">
    <property type="entry name" value="YheC/D"/>
</dbReference>
<dbReference type="KEGG" id="pabs:JIR001_18990"/>
<dbReference type="Gene3D" id="3.30.470.20">
    <property type="entry name" value="ATP-grasp fold, B domain"/>
    <property type="match status" value="1"/>
</dbReference>
<name>A0A8D5UGN8_9BACL</name>
<evidence type="ECO:0000313" key="2">
    <source>
        <dbReference type="Proteomes" id="UP000677436"/>
    </source>
</evidence>
<accession>A0A8D5UGN8</accession>
<gene>
    <name evidence="1" type="ORF">JIR001_18990</name>
</gene>
<dbReference type="Proteomes" id="UP000677436">
    <property type="component" value="Chromosome"/>
</dbReference>
<protein>
    <submittedName>
        <fullName evidence="1">Uncharacterized protein</fullName>
    </submittedName>
</protein>
<dbReference type="AlphaFoldDB" id="A0A8D5UGN8"/>
<proteinExistence type="predicted"/>